<dbReference type="AlphaFoldDB" id="A0AAX4JEK0"/>
<dbReference type="Proteomes" id="UP001334084">
    <property type="component" value="Chromosome 8"/>
</dbReference>
<keyword evidence="2" id="KW-1185">Reference proteome</keyword>
<organism evidence="1 2">
    <name type="scientific">Vairimorpha necatrix</name>
    <dbReference type="NCBI Taxonomy" id="6039"/>
    <lineage>
        <taxon>Eukaryota</taxon>
        <taxon>Fungi</taxon>
        <taxon>Fungi incertae sedis</taxon>
        <taxon>Microsporidia</taxon>
        <taxon>Nosematidae</taxon>
        <taxon>Vairimorpha</taxon>
    </lineage>
</organism>
<sequence length="300" mass="35957">MFRYIFLIIGSELGQNKRIATIYEHILPDGSNVNISYVHLCHASNAMENENENIFANQREYSDSSGPQVLNSEPTYIDDIINFVKLMRTVYLYDNTFTVNENVAEKYDKAEIFNNLFTVWESEYHETSDKKIEKFSEQNKKKYRRNGIIISNYSTNFKKINNWFLPTIKIEIQNSTIQAESKRAIIDKIDNISRVMSYFAKLKPLYLRYQYNCNQIKLKHKLCLERFSYLFDYFNLCERFIELYELIIEQYIIVLPHQYKMNRTLFEMSKHLNYVFKKRHCFLTATQEILLLFQDHEASN</sequence>
<protein>
    <submittedName>
        <fullName evidence="1">Uncharacterized protein</fullName>
    </submittedName>
</protein>
<reference evidence="1" key="1">
    <citation type="journal article" date="2024" name="BMC Genomics">
        <title>Functional annotation of a divergent genome using sequence and structure-based similarity.</title>
        <authorList>
            <person name="Svedberg D."/>
            <person name="Winiger R.R."/>
            <person name="Berg A."/>
            <person name="Sharma H."/>
            <person name="Tellgren-Roth C."/>
            <person name="Debrunner-Vossbrinck B.A."/>
            <person name="Vossbrinck C.R."/>
            <person name="Barandun J."/>
        </authorList>
    </citation>
    <scope>NUCLEOTIDE SEQUENCE</scope>
    <source>
        <strain evidence="1">Illinois isolate</strain>
    </source>
</reference>
<dbReference type="EMBL" id="CP142733">
    <property type="protein sequence ID" value="WUR04413.1"/>
    <property type="molecule type" value="Genomic_DNA"/>
</dbReference>
<evidence type="ECO:0000313" key="1">
    <source>
        <dbReference type="EMBL" id="WUR04413.1"/>
    </source>
</evidence>
<dbReference type="RefSeq" id="XP_065330558.1">
    <property type="nucleotide sequence ID" value="XM_065474486.1"/>
</dbReference>
<dbReference type="KEGG" id="vnx:VNE69_08168"/>
<evidence type="ECO:0000313" key="2">
    <source>
        <dbReference type="Proteomes" id="UP001334084"/>
    </source>
</evidence>
<name>A0AAX4JEK0_9MICR</name>
<gene>
    <name evidence="1" type="ORF">VNE69_08168</name>
</gene>
<dbReference type="GeneID" id="90542244"/>
<proteinExistence type="predicted"/>
<accession>A0AAX4JEK0</accession>